<protein>
    <submittedName>
        <fullName evidence="2">Uncharacterized protein</fullName>
    </submittedName>
</protein>
<evidence type="ECO:0000313" key="1">
    <source>
        <dbReference type="Proteomes" id="UP000046395"/>
    </source>
</evidence>
<accession>A0A5S6Q3S8</accession>
<dbReference type="Proteomes" id="UP000046395">
    <property type="component" value="Unassembled WGS sequence"/>
</dbReference>
<keyword evidence="1" id="KW-1185">Reference proteome</keyword>
<dbReference type="AlphaFoldDB" id="A0A5S6Q3S8"/>
<sequence>MGLHRSTVIPKAIQLPSEEEAASEVAGKQTLVEKSRLLQHILHLTCHANHCNASMKMT</sequence>
<reference evidence="2" key="1">
    <citation type="submission" date="2019-12" db="UniProtKB">
        <authorList>
            <consortium name="WormBaseParasite"/>
        </authorList>
    </citation>
    <scope>IDENTIFICATION</scope>
</reference>
<organism evidence="1 2">
    <name type="scientific">Trichuris muris</name>
    <name type="common">Mouse whipworm</name>
    <dbReference type="NCBI Taxonomy" id="70415"/>
    <lineage>
        <taxon>Eukaryota</taxon>
        <taxon>Metazoa</taxon>
        <taxon>Ecdysozoa</taxon>
        <taxon>Nematoda</taxon>
        <taxon>Enoplea</taxon>
        <taxon>Dorylaimia</taxon>
        <taxon>Trichinellida</taxon>
        <taxon>Trichuridae</taxon>
        <taxon>Trichuris</taxon>
    </lineage>
</organism>
<proteinExistence type="predicted"/>
<dbReference type="WBParaSite" id="TMUE_0000001602.1">
    <property type="protein sequence ID" value="TMUE_0000001602.1"/>
    <property type="gene ID" value="WBGene00293994"/>
</dbReference>
<evidence type="ECO:0000313" key="2">
    <source>
        <dbReference type="WBParaSite" id="TMUE_0000001602.1"/>
    </source>
</evidence>
<name>A0A5S6Q3S8_TRIMR</name>